<proteinExistence type="predicted"/>
<dbReference type="AlphaFoldDB" id="A0A7C8MHI7"/>
<evidence type="ECO:0000313" key="2">
    <source>
        <dbReference type="Proteomes" id="UP000481861"/>
    </source>
</evidence>
<keyword evidence="2" id="KW-1185">Reference proteome</keyword>
<reference evidence="1 2" key="1">
    <citation type="submission" date="2020-01" db="EMBL/GenBank/DDBJ databases">
        <authorList>
            <consortium name="DOE Joint Genome Institute"/>
            <person name="Haridas S."/>
            <person name="Albert R."/>
            <person name="Binder M."/>
            <person name="Bloem J."/>
            <person name="Labutti K."/>
            <person name="Salamov A."/>
            <person name="Andreopoulos B."/>
            <person name="Baker S.E."/>
            <person name="Barry K."/>
            <person name="Bills G."/>
            <person name="Bluhm B.H."/>
            <person name="Cannon C."/>
            <person name="Castanera R."/>
            <person name="Culley D.E."/>
            <person name="Daum C."/>
            <person name="Ezra D."/>
            <person name="Gonzalez J.B."/>
            <person name="Henrissat B."/>
            <person name="Kuo A."/>
            <person name="Liang C."/>
            <person name="Lipzen A."/>
            <person name="Lutzoni F."/>
            <person name="Magnuson J."/>
            <person name="Mondo S."/>
            <person name="Nolan M."/>
            <person name="Ohm R."/>
            <person name="Pangilinan J."/>
            <person name="Park H.-J.H."/>
            <person name="Ramirez L."/>
            <person name="Alfaro M."/>
            <person name="Sun H."/>
            <person name="Tritt A."/>
            <person name="Yoshinaga Y."/>
            <person name="Zwiers L.-H.L."/>
            <person name="Turgeon B.G."/>
            <person name="Goodwin S.B."/>
            <person name="Spatafora J.W."/>
            <person name="Crous P.W."/>
            <person name="Grigoriev I.V."/>
        </authorList>
    </citation>
    <scope>NUCLEOTIDE SEQUENCE [LARGE SCALE GENOMIC DNA]</scope>
    <source>
        <strain evidence="1 2">CBS 611.86</strain>
    </source>
</reference>
<protein>
    <submittedName>
        <fullName evidence="1">Uncharacterized protein</fullName>
    </submittedName>
</protein>
<comment type="caution">
    <text evidence="1">The sequence shown here is derived from an EMBL/GenBank/DDBJ whole genome shotgun (WGS) entry which is preliminary data.</text>
</comment>
<evidence type="ECO:0000313" key="1">
    <source>
        <dbReference type="EMBL" id="KAF2875563.1"/>
    </source>
</evidence>
<sequence>MFSLYCYFVQARIEQVQSDCAFPSDVIQTSNTHDGISHANDTGVAARLVPRALDPIIRDWILVKNSYKSRFVGQNEVKQWDLTKGTTDYATAQFYGCTIVVLLGSKGLGIAHALEGTRNEACSLETADMVEQKIMPLLDDISQESVIKKGGDGFAFIMGSTERINPGVKYLIGQVECDGYEVDYRFYIGGSKTPMGDYSEDFRGKLMVRVRKPDDIGKRVGYEIYQQSNKAIRLSFNTATGRMA</sequence>
<organism evidence="1 2">
    <name type="scientific">Massariosphaeria phaeospora</name>
    <dbReference type="NCBI Taxonomy" id="100035"/>
    <lineage>
        <taxon>Eukaryota</taxon>
        <taxon>Fungi</taxon>
        <taxon>Dikarya</taxon>
        <taxon>Ascomycota</taxon>
        <taxon>Pezizomycotina</taxon>
        <taxon>Dothideomycetes</taxon>
        <taxon>Pleosporomycetidae</taxon>
        <taxon>Pleosporales</taxon>
        <taxon>Pleosporales incertae sedis</taxon>
        <taxon>Massariosphaeria</taxon>
    </lineage>
</organism>
<dbReference type="EMBL" id="JAADJZ010000004">
    <property type="protein sequence ID" value="KAF2875563.1"/>
    <property type="molecule type" value="Genomic_DNA"/>
</dbReference>
<accession>A0A7C8MHI7</accession>
<dbReference type="Proteomes" id="UP000481861">
    <property type="component" value="Unassembled WGS sequence"/>
</dbReference>
<gene>
    <name evidence="1" type="ORF">BDV95DRAFT_591042</name>
</gene>
<name>A0A7C8MHI7_9PLEO</name>